<accession>A0A498JW83</accession>
<dbReference type="Gene3D" id="3.80.10.10">
    <property type="entry name" value="Ribonuclease Inhibitor"/>
    <property type="match status" value="1"/>
</dbReference>
<evidence type="ECO:0000313" key="10">
    <source>
        <dbReference type="Proteomes" id="UP000290289"/>
    </source>
</evidence>
<evidence type="ECO:0000256" key="1">
    <source>
        <dbReference type="ARBA" id="ARBA00004479"/>
    </source>
</evidence>
<dbReference type="Pfam" id="PF23598">
    <property type="entry name" value="LRR_14"/>
    <property type="match status" value="1"/>
</dbReference>
<dbReference type="STRING" id="3750.A0A498JW83"/>
<evidence type="ECO:0000256" key="2">
    <source>
        <dbReference type="ARBA" id="ARBA00022614"/>
    </source>
</evidence>
<feature type="domain" description="Disease resistance R13L4/SHOC-2-like LRR" evidence="8">
    <location>
        <begin position="15"/>
        <end position="131"/>
    </location>
</feature>
<keyword evidence="4" id="KW-0677">Repeat</keyword>
<dbReference type="FunFam" id="3.80.10.10:FF:000383">
    <property type="entry name" value="Leucine-rich repeat receptor protein kinase EMS1"/>
    <property type="match status" value="1"/>
</dbReference>
<evidence type="ECO:0000256" key="5">
    <source>
        <dbReference type="ARBA" id="ARBA00023170"/>
    </source>
</evidence>
<evidence type="ECO:0000256" key="4">
    <source>
        <dbReference type="ARBA" id="ARBA00022737"/>
    </source>
</evidence>
<gene>
    <name evidence="9" type="ORF">DVH24_010548</name>
</gene>
<dbReference type="EMBL" id="RDQH01000331">
    <property type="protein sequence ID" value="RXH98223.1"/>
    <property type="molecule type" value="Genomic_DNA"/>
</dbReference>
<organism evidence="9 10">
    <name type="scientific">Malus domestica</name>
    <name type="common">Apple</name>
    <name type="synonym">Pyrus malus</name>
    <dbReference type="NCBI Taxonomy" id="3750"/>
    <lineage>
        <taxon>Eukaryota</taxon>
        <taxon>Viridiplantae</taxon>
        <taxon>Streptophyta</taxon>
        <taxon>Embryophyta</taxon>
        <taxon>Tracheophyta</taxon>
        <taxon>Spermatophyta</taxon>
        <taxon>Magnoliopsida</taxon>
        <taxon>eudicotyledons</taxon>
        <taxon>Gunneridae</taxon>
        <taxon>Pentapetalae</taxon>
        <taxon>rosids</taxon>
        <taxon>fabids</taxon>
        <taxon>Rosales</taxon>
        <taxon>Rosaceae</taxon>
        <taxon>Amygdaloideae</taxon>
        <taxon>Maleae</taxon>
        <taxon>Malus</taxon>
    </lineage>
</organism>
<dbReference type="InterPro" id="IPR032675">
    <property type="entry name" value="LRR_dom_sf"/>
</dbReference>
<dbReference type="SUPFAM" id="SSF52058">
    <property type="entry name" value="L domain-like"/>
    <property type="match status" value="1"/>
</dbReference>
<dbReference type="GO" id="GO:0016020">
    <property type="term" value="C:membrane"/>
    <property type="evidence" value="ECO:0007669"/>
    <property type="project" value="UniProtKB-SubCell"/>
</dbReference>
<comment type="caution">
    <text evidence="9">The sequence shown here is derived from an EMBL/GenBank/DDBJ whole genome shotgun (WGS) entry which is preliminary data.</text>
</comment>
<dbReference type="PRINTS" id="PR00019">
    <property type="entry name" value="LEURICHRPT"/>
</dbReference>
<dbReference type="AlphaFoldDB" id="A0A498JW83"/>
<name>A0A498JW83_MALDO</name>
<feature type="region of interest" description="Disordered" evidence="7">
    <location>
        <begin position="304"/>
        <end position="325"/>
    </location>
</feature>
<keyword evidence="6" id="KW-0325">Glycoprotein</keyword>
<evidence type="ECO:0000256" key="3">
    <source>
        <dbReference type="ARBA" id="ARBA00022729"/>
    </source>
</evidence>
<dbReference type="PANTHER" id="PTHR48053">
    <property type="entry name" value="LEUCINE RICH REPEAT FAMILY PROTEIN, EXPRESSED"/>
    <property type="match status" value="1"/>
</dbReference>
<dbReference type="InterPro" id="IPR051716">
    <property type="entry name" value="Plant_RL_S/T_kinase"/>
</dbReference>
<keyword evidence="2" id="KW-0433">Leucine-rich repeat</keyword>
<evidence type="ECO:0000259" key="8">
    <source>
        <dbReference type="Pfam" id="PF23598"/>
    </source>
</evidence>
<evidence type="ECO:0000256" key="6">
    <source>
        <dbReference type="ARBA" id="ARBA00023180"/>
    </source>
</evidence>
<evidence type="ECO:0000313" key="9">
    <source>
        <dbReference type="EMBL" id="RXH98223.1"/>
    </source>
</evidence>
<keyword evidence="10" id="KW-1185">Reference proteome</keyword>
<sequence>MGSCHSNSFNRNIPPELGQLITLKILSLDSNDFGGELPSEIGNLALLFTLNVSRNHLTGVIPRNIANFTQIESLDLSNNNLTGVIPPDHAMFHNLQSCSQLDFSSNLLSGAILSNLGELTRLEICNISHNHLSGEIPPEFSNMDRLTIYDFSYNNLTGPIPTFGIFRGAPNDAFIGNYGMWRDAKGTAACNSSGDNSKRKNDISFVLVVILCSLGAGVYATINQRLELPTDELAKAVVLVMSLALACTRAHPRSRPPMSFVAQKLSAQTLPCLLEPFGLTFSIPNPAFRFISAMNSSQTLRSWTPRSREKKALNPNPPKVSGNEALSTLTPQKSEALIRRARNANFALSIADIRRAAAKSVGDLTQKRRTDQINPWGEVTLKKTCVRRSDKLP</sequence>
<dbReference type="PANTHER" id="PTHR48053:SF32">
    <property type="entry name" value="LEUCINE RICH REPEAT FAMILY PROTEIN, EXPRESSED"/>
    <property type="match status" value="1"/>
</dbReference>
<dbReference type="Proteomes" id="UP000290289">
    <property type="component" value="Chromosome 5"/>
</dbReference>
<keyword evidence="3" id="KW-0732">Signal</keyword>
<protein>
    <recommendedName>
        <fullName evidence="8">Disease resistance R13L4/SHOC-2-like LRR domain-containing protein</fullName>
    </recommendedName>
</protein>
<dbReference type="InterPro" id="IPR055414">
    <property type="entry name" value="LRR_R13L4/SHOC2-like"/>
</dbReference>
<comment type="subcellular location">
    <subcellularLocation>
        <location evidence="1">Membrane</location>
        <topology evidence="1">Single-pass type I membrane protein</topology>
    </subcellularLocation>
</comment>
<keyword evidence="5" id="KW-0675">Receptor</keyword>
<reference evidence="9 10" key="1">
    <citation type="submission" date="2018-10" db="EMBL/GenBank/DDBJ databases">
        <title>A high-quality apple genome assembly.</title>
        <authorList>
            <person name="Hu J."/>
        </authorList>
    </citation>
    <scope>NUCLEOTIDE SEQUENCE [LARGE SCALE GENOMIC DNA]</scope>
    <source>
        <strain evidence="10">cv. HFTH1</strain>
        <tissue evidence="9">Young leaf</tissue>
    </source>
</reference>
<proteinExistence type="predicted"/>
<evidence type="ECO:0000256" key="7">
    <source>
        <dbReference type="SAM" id="MobiDB-lite"/>
    </source>
</evidence>